<dbReference type="GO" id="GO:0043190">
    <property type="term" value="C:ATP-binding cassette (ABC) transporter complex"/>
    <property type="evidence" value="ECO:0007669"/>
    <property type="project" value="InterPro"/>
</dbReference>
<dbReference type="SUPFAM" id="SSF53850">
    <property type="entry name" value="Periplasmic binding protein-like II"/>
    <property type="match status" value="1"/>
</dbReference>
<dbReference type="Gene3D" id="3.90.76.10">
    <property type="entry name" value="Dipeptide-binding Protein, Domain 1"/>
    <property type="match status" value="1"/>
</dbReference>
<feature type="domain" description="Solute-binding protein family 5" evidence="5">
    <location>
        <begin position="94"/>
        <end position="432"/>
    </location>
</feature>
<proteinExistence type="inferred from homology"/>
<gene>
    <name evidence="6" type="ORF">F1C12_09880</name>
</gene>
<dbReference type="GO" id="GO:1904680">
    <property type="term" value="F:peptide transmembrane transporter activity"/>
    <property type="evidence" value="ECO:0007669"/>
    <property type="project" value="TreeGrafter"/>
</dbReference>
<dbReference type="InterPro" id="IPR006311">
    <property type="entry name" value="TAT_signal"/>
</dbReference>
<dbReference type="RefSeq" id="WP_185278567.1">
    <property type="nucleotide sequence ID" value="NZ_CP043641.1"/>
</dbReference>
<dbReference type="PANTHER" id="PTHR30290">
    <property type="entry name" value="PERIPLASMIC BINDING COMPONENT OF ABC TRANSPORTER"/>
    <property type="match status" value="1"/>
</dbReference>
<evidence type="ECO:0000256" key="1">
    <source>
        <dbReference type="ARBA" id="ARBA00005695"/>
    </source>
</evidence>
<dbReference type="InterPro" id="IPR030678">
    <property type="entry name" value="Peptide/Ni-bd"/>
</dbReference>
<dbReference type="PANTHER" id="PTHR30290:SF9">
    <property type="entry name" value="OLIGOPEPTIDE-BINDING PROTEIN APPA"/>
    <property type="match status" value="1"/>
</dbReference>
<feature type="chain" id="PRO_5028993112" evidence="4">
    <location>
        <begin position="27"/>
        <end position="520"/>
    </location>
</feature>
<evidence type="ECO:0000259" key="5">
    <source>
        <dbReference type="Pfam" id="PF00496"/>
    </source>
</evidence>
<dbReference type="Gene3D" id="3.40.190.10">
    <property type="entry name" value="Periplasmic binding protein-like II"/>
    <property type="match status" value="1"/>
</dbReference>
<evidence type="ECO:0000256" key="2">
    <source>
        <dbReference type="ARBA" id="ARBA00022448"/>
    </source>
</evidence>
<dbReference type="Proteomes" id="UP000515511">
    <property type="component" value="Chromosome"/>
</dbReference>
<dbReference type="KEGG" id="lse:F1C12_09880"/>
<comment type="similarity">
    <text evidence="1">Belongs to the bacterial solute-binding protein 5 family.</text>
</comment>
<dbReference type="PROSITE" id="PS51318">
    <property type="entry name" value="TAT"/>
    <property type="match status" value="1"/>
</dbReference>
<dbReference type="CDD" id="cd08503">
    <property type="entry name" value="PBP2_NikA_DppA_OppA_like_17"/>
    <property type="match status" value="1"/>
</dbReference>
<evidence type="ECO:0000313" key="6">
    <source>
        <dbReference type="EMBL" id="QNE35406.1"/>
    </source>
</evidence>
<dbReference type="PIRSF" id="PIRSF002741">
    <property type="entry name" value="MppA"/>
    <property type="match status" value="1"/>
</dbReference>
<feature type="signal peptide" evidence="4">
    <location>
        <begin position="1"/>
        <end position="26"/>
    </location>
</feature>
<dbReference type="InterPro" id="IPR000914">
    <property type="entry name" value="SBP_5_dom"/>
</dbReference>
<dbReference type="Pfam" id="PF00496">
    <property type="entry name" value="SBP_bac_5"/>
    <property type="match status" value="1"/>
</dbReference>
<evidence type="ECO:0000256" key="3">
    <source>
        <dbReference type="ARBA" id="ARBA00022729"/>
    </source>
</evidence>
<dbReference type="GO" id="GO:0042597">
    <property type="term" value="C:periplasmic space"/>
    <property type="evidence" value="ECO:0007669"/>
    <property type="project" value="UniProtKB-ARBA"/>
</dbReference>
<organism evidence="6 7">
    <name type="scientific">Leifsonia shinshuensis</name>
    <dbReference type="NCBI Taxonomy" id="150026"/>
    <lineage>
        <taxon>Bacteria</taxon>
        <taxon>Bacillati</taxon>
        <taxon>Actinomycetota</taxon>
        <taxon>Actinomycetes</taxon>
        <taxon>Micrococcales</taxon>
        <taxon>Microbacteriaceae</taxon>
        <taxon>Leifsonia</taxon>
    </lineage>
</organism>
<name>A0A7G6YA91_9MICO</name>
<dbReference type="InterPro" id="IPR039424">
    <property type="entry name" value="SBP_5"/>
</dbReference>
<dbReference type="GO" id="GO:0015833">
    <property type="term" value="P:peptide transport"/>
    <property type="evidence" value="ECO:0007669"/>
    <property type="project" value="TreeGrafter"/>
</dbReference>
<dbReference type="AlphaFoldDB" id="A0A7G6YA91"/>
<reference evidence="7" key="1">
    <citation type="submission" date="2019-09" db="EMBL/GenBank/DDBJ databases">
        <title>Antimicrobial potential of Antarctic Bacteria.</title>
        <authorList>
            <person name="Benaud N."/>
            <person name="Edwards R.J."/>
            <person name="Ferrari B.C."/>
        </authorList>
    </citation>
    <scope>NUCLEOTIDE SEQUENCE [LARGE SCALE GENOMIC DNA]</scope>
    <source>
        <strain evidence="7">INR9</strain>
    </source>
</reference>
<accession>A0A7G6YA91</accession>
<sequence length="520" mass="56601">MTLSRRSLLQAGALGGLALAATSVLAACTPQHASGIVDVQPTGTPRRGGTFIHGAMGSGSTGSLSPWISNTSADFARYMAMYETLWYSTGDYRIKPRLVDTYSVNAAADEWTIKLKSGITFHNGKPLTANDVFATFRSIQDPATAASSSGALSVIDLGASTIVDPLTFRLKLKTGTSNLPEILSTFVPIVPEGFDIAKPVGTGPFKLKSFVPGQQTHFVRYENYWQIGKPYLDELVIVDFNEDAARVNALASGQILGADTIDFTLSQTLRNKPEVALLVQKTNSFYPLQMRMDQAPFDDVRVRQAFRLLVDREELTRGAYNGFARSANDLYSPSDPLFDTGLAPRHQDLDKAKYLLKQAGAEKLQVTLTTSDFGAGVVSMSQLFAQQAKAAGVTVHVNKLDSATFFGSNYGTYLFSPNVAPPFNYLYTVQTTDGPTSTSNYSAFKDEEFTKLYAQLAPELNPTRAKEIAADMQKIQYDRGSLIIPNYYDAIDGHSKKLGGIVPDVSGLALYRYANLWLAS</sequence>
<evidence type="ECO:0000313" key="7">
    <source>
        <dbReference type="Proteomes" id="UP000515511"/>
    </source>
</evidence>
<dbReference type="EMBL" id="CP043641">
    <property type="protein sequence ID" value="QNE35406.1"/>
    <property type="molecule type" value="Genomic_DNA"/>
</dbReference>
<dbReference type="Gene3D" id="3.10.105.10">
    <property type="entry name" value="Dipeptide-binding Protein, Domain 3"/>
    <property type="match status" value="1"/>
</dbReference>
<evidence type="ECO:0000256" key="4">
    <source>
        <dbReference type="SAM" id="SignalP"/>
    </source>
</evidence>
<keyword evidence="3 4" id="KW-0732">Signal</keyword>
<protein>
    <submittedName>
        <fullName evidence="6">ABC transporter substrate-binding protein</fullName>
    </submittedName>
</protein>
<dbReference type="PROSITE" id="PS51257">
    <property type="entry name" value="PROKAR_LIPOPROTEIN"/>
    <property type="match status" value="1"/>
</dbReference>
<keyword evidence="2" id="KW-0813">Transport</keyword>